<evidence type="ECO:0000256" key="9">
    <source>
        <dbReference type="ARBA" id="ARBA00022490"/>
    </source>
</evidence>
<dbReference type="GO" id="GO:0009401">
    <property type="term" value="P:phosphoenolpyruvate-dependent sugar phosphotransferase system"/>
    <property type="evidence" value="ECO:0007669"/>
    <property type="project" value="UniProtKB-KW"/>
</dbReference>
<evidence type="ECO:0000313" key="20">
    <source>
        <dbReference type="EMBL" id="MBM7557712.1"/>
    </source>
</evidence>
<dbReference type="Pfam" id="PF02896">
    <property type="entry name" value="PEP-utilizers_C"/>
    <property type="match status" value="1"/>
</dbReference>
<evidence type="ECO:0000313" key="21">
    <source>
        <dbReference type="Proteomes" id="UP000774000"/>
    </source>
</evidence>
<evidence type="ECO:0000256" key="12">
    <source>
        <dbReference type="ARBA" id="ARBA00022683"/>
    </source>
</evidence>
<comment type="catalytic activity">
    <reaction evidence="1">
        <text>L-histidyl-[protein] + phosphoenolpyruvate = N(pros)-phospho-L-histidyl-[protein] + pyruvate</text>
        <dbReference type="Rhea" id="RHEA:23880"/>
        <dbReference type="Rhea" id="RHEA-COMP:9745"/>
        <dbReference type="Rhea" id="RHEA-COMP:9746"/>
        <dbReference type="ChEBI" id="CHEBI:15361"/>
        <dbReference type="ChEBI" id="CHEBI:29979"/>
        <dbReference type="ChEBI" id="CHEBI:58702"/>
        <dbReference type="ChEBI" id="CHEBI:64837"/>
        <dbReference type="EC" id="2.7.3.9"/>
    </reaction>
</comment>
<keyword evidence="13" id="KW-0479">Metal-binding</keyword>
<dbReference type="GO" id="GO:0046872">
    <property type="term" value="F:metal ion binding"/>
    <property type="evidence" value="ECO:0007669"/>
    <property type="project" value="UniProtKB-KW"/>
</dbReference>
<feature type="domain" description="PEP-utilising enzyme mobile" evidence="18">
    <location>
        <begin position="16"/>
        <end position="88"/>
    </location>
</feature>
<keyword evidence="21" id="KW-1185">Reference proteome</keyword>
<name>A0A938XQP7_9FIRM</name>
<keyword evidence="11 20" id="KW-0808">Transferase</keyword>
<dbReference type="Gene3D" id="3.20.20.60">
    <property type="entry name" value="Phosphoenolpyruvate-binding domains"/>
    <property type="match status" value="1"/>
</dbReference>
<feature type="domain" description="PEP-utilising enzyme C-terminal" evidence="19">
    <location>
        <begin position="114"/>
        <end position="402"/>
    </location>
</feature>
<feature type="coiled-coil region" evidence="17">
    <location>
        <begin position="92"/>
        <end position="122"/>
    </location>
</feature>
<dbReference type="PRINTS" id="PR01736">
    <property type="entry name" value="PHPHTRNFRASE"/>
</dbReference>
<keyword evidence="8" id="KW-0813">Transport</keyword>
<evidence type="ECO:0000256" key="3">
    <source>
        <dbReference type="ARBA" id="ARBA00002728"/>
    </source>
</evidence>
<comment type="caution">
    <text evidence="20">The sequence shown here is derived from an EMBL/GenBank/DDBJ whole genome shotgun (WGS) entry which is preliminary data.</text>
</comment>
<evidence type="ECO:0000256" key="4">
    <source>
        <dbReference type="ARBA" id="ARBA00004496"/>
    </source>
</evidence>
<evidence type="ECO:0000256" key="7">
    <source>
        <dbReference type="ARBA" id="ARBA00016544"/>
    </source>
</evidence>
<protein>
    <recommendedName>
        <fullName evidence="7">Phosphoenolpyruvate-protein phosphotransferase</fullName>
        <ecNumber evidence="6">2.7.3.9</ecNumber>
    </recommendedName>
    <alternativeName>
        <fullName evidence="16">Phosphotransferase system, enzyme I</fullName>
    </alternativeName>
</protein>
<comment type="subcellular location">
    <subcellularLocation>
        <location evidence="4">Cytoplasm</location>
    </subcellularLocation>
</comment>
<dbReference type="FunFam" id="3.20.20.60:FF:000007">
    <property type="entry name" value="Phosphoenolpyruvate-protein phosphotransferase"/>
    <property type="match status" value="1"/>
</dbReference>
<dbReference type="SUPFAM" id="SSF51621">
    <property type="entry name" value="Phosphoenolpyruvate/pyruvate domain"/>
    <property type="match status" value="1"/>
</dbReference>
<evidence type="ECO:0000256" key="16">
    <source>
        <dbReference type="ARBA" id="ARBA00033235"/>
    </source>
</evidence>
<evidence type="ECO:0000256" key="6">
    <source>
        <dbReference type="ARBA" id="ARBA00012232"/>
    </source>
</evidence>
<keyword evidence="10" id="KW-0762">Sugar transport</keyword>
<evidence type="ECO:0000256" key="11">
    <source>
        <dbReference type="ARBA" id="ARBA00022679"/>
    </source>
</evidence>
<evidence type="ECO:0000256" key="14">
    <source>
        <dbReference type="ARBA" id="ARBA00022777"/>
    </source>
</evidence>
<comment type="function">
    <text evidence="3">General (non sugar-specific) component of the phosphoenolpyruvate-dependent sugar phosphotransferase system (sugar PTS). This major carbohydrate active-transport system catalyzes the phosphorylation of incoming sugar substrates concomitantly with their translocation across the cell membrane. Enzyme I transfers the phosphoryl group from phosphoenolpyruvate (PEP) to the phosphoryl carrier protein (HPr).</text>
</comment>
<comment type="cofactor">
    <cofactor evidence="2">
        <name>Mg(2+)</name>
        <dbReference type="ChEBI" id="CHEBI:18420"/>
    </cofactor>
</comment>
<evidence type="ECO:0000256" key="17">
    <source>
        <dbReference type="SAM" id="Coils"/>
    </source>
</evidence>
<dbReference type="GO" id="GO:0005737">
    <property type="term" value="C:cytoplasm"/>
    <property type="evidence" value="ECO:0007669"/>
    <property type="project" value="UniProtKB-SubCell"/>
</dbReference>
<keyword evidence="9" id="KW-0963">Cytoplasm</keyword>
<dbReference type="GO" id="GO:0016301">
    <property type="term" value="F:kinase activity"/>
    <property type="evidence" value="ECO:0007669"/>
    <property type="project" value="UniProtKB-KW"/>
</dbReference>
<keyword evidence="12" id="KW-0598">Phosphotransferase system</keyword>
<dbReference type="Pfam" id="PF00391">
    <property type="entry name" value="PEP-utilizers"/>
    <property type="match status" value="1"/>
</dbReference>
<dbReference type="RefSeq" id="WP_204702456.1">
    <property type="nucleotide sequence ID" value="NZ_JAFBDQ010000015.1"/>
</dbReference>
<sequence length="429" mass="47465">LKNLLGLNTVSLAQLDKEVILVAKDLAPSDTTQIDKELVQGFATTVGSRTSHTAIMARSMEIPAVVGANGILDDVETGDQIIVDGLDGTVIVNPTEEELNKYEEKAEEYAERKKRLAELKEVPAETTDGHQVELVANIGTPADIPGAQDNGAEGIGLYRSEFLYMDRDSLPSEEEQFEAYKEVAEKIDGSIVIRTMDIGGDKELPYLDMPEEMNPFLGYRAIRMCLDKPEIFKVQLRAILRASAYGEVKIMYPMISAVEQLREANQILEEVKEELREENIEFDEDLEVGMMIEVPAAAMVADILAKEADFFSIGTNDLIQYTTATDRMNEQIADLYQPFHPALLRLIKRVVDAAHAEGKWAGMCGEMAGDKRLAPFLLGVGLDEFSMSAVSIPEVKDQIRNMSLAEAEEIAEKALNCETAQEVRKVLSD</sequence>
<reference evidence="20" key="1">
    <citation type="submission" date="2021-01" db="EMBL/GenBank/DDBJ databases">
        <title>Genomic Encyclopedia of Type Strains, Phase IV (KMG-IV): sequencing the most valuable type-strain genomes for metagenomic binning, comparative biology and taxonomic classification.</title>
        <authorList>
            <person name="Goeker M."/>
        </authorList>
    </citation>
    <scope>NUCLEOTIDE SEQUENCE</scope>
    <source>
        <strain evidence="20">DSM 23230</strain>
    </source>
</reference>
<dbReference type="PANTHER" id="PTHR46244:SF3">
    <property type="entry name" value="PHOSPHOENOLPYRUVATE-PROTEIN PHOSPHOTRANSFERASE"/>
    <property type="match status" value="1"/>
</dbReference>
<evidence type="ECO:0000256" key="10">
    <source>
        <dbReference type="ARBA" id="ARBA00022597"/>
    </source>
</evidence>
<dbReference type="EC" id="2.7.3.9" evidence="6"/>
<keyword evidence="15" id="KW-0460">Magnesium</keyword>
<dbReference type="PANTHER" id="PTHR46244">
    <property type="entry name" value="PHOSPHOENOLPYRUVATE-PROTEIN PHOSPHOTRANSFERASE"/>
    <property type="match status" value="1"/>
</dbReference>
<dbReference type="InterPro" id="IPR036637">
    <property type="entry name" value="Phosphohistidine_dom_sf"/>
</dbReference>
<dbReference type="AlphaFoldDB" id="A0A938XQP7"/>
<dbReference type="Gene3D" id="3.50.30.10">
    <property type="entry name" value="Phosphohistidine domain"/>
    <property type="match status" value="1"/>
</dbReference>
<dbReference type="Proteomes" id="UP000774000">
    <property type="component" value="Unassembled WGS sequence"/>
</dbReference>
<evidence type="ECO:0000256" key="13">
    <source>
        <dbReference type="ARBA" id="ARBA00022723"/>
    </source>
</evidence>
<keyword evidence="17" id="KW-0175">Coiled coil</keyword>
<dbReference type="InterPro" id="IPR015813">
    <property type="entry name" value="Pyrv/PenolPyrv_kinase-like_dom"/>
</dbReference>
<dbReference type="InterPro" id="IPR006318">
    <property type="entry name" value="PTS_EI-like"/>
</dbReference>
<dbReference type="SUPFAM" id="SSF52009">
    <property type="entry name" value="Phosphohistidine domain"/>
    <property type="match status" value="1"/>
</dbReference>
<evidence type="ECO:0000259" key="19">
    <source>
        <dbReference type="Pfam" id="PF02896"/>
    </source>
</evidence>
<dbReference type="InterPro" id="IPR008279">
    <property type="entry name" value="PEP-util_enz_mobile_dom"/>
</dbReference>
<comment type="similarity">
    <text evidence="5">Belongs to the PEP-utilizing enzyme family.</text>
</comment>
<evidence type="ECO:0000256" key="15">
    <source>
        <dbReference type="ARBA" id="ARBA00022842"/>
    </source>
</evidence>
<feature type="non-terminal residue" evidence="20">
    <location>
        <position position="1"/>
    </location>
</feature>
<dbReference type="InterPro" id="IPR000121">
    <property type="entry name" value="PEP_util_C"/>
</dbReference>
<evidence type="ECO:0000256" key="1">
    <source>
        <dbReference type="ARBA" id="ARBA00000683"/>
    </source>
</evidence>
<dbReference type="InterPro" id="IPR050499">
    <property type="entry name" value="PEP-utilizing_PTS_enzyme"/>
</dbReference>
<dbReference type="InterPro" id="IPR040442">
    <property type="entry name" value="Pyrv_kinase-like_dom_sf"/>
</dbReference>
<evidence type="ECO:0000256" key="2">
    <source>
        <dbReference type="ARBA" id="ARBA00001946"/>
    </source>
</evidence>
<dbReference type="NCBIfam" id="TIGR01417">
    <property type="entry name" value="PTS_I_fam"/>
    <property type="match status" value="1"/>
</dbReference>
<organism evidence="20 21">
    <name type="scientific">Halanaerobacter jeridensis</name>
    <dbReference type="NCBI Taxonomy" id="706427"/>
    <lineage>
        <taxon>Bacteria</taxon>
        <taxon>Bacillati</taxon>
        <taxon>Bacillota</taxon>
        <taxon>Clostridia</taxon>
        <taxon>Halanaerobiales</taxon>
        <taxon>Halobacteroidaceae</taxon>
        <taxon>Halanaerobacter</taxon>
    </lineage>
</organism>
<evidence type="ECO:0000256" key="5">
    <source>
        <dbReference type="ARBA" id="ARBA00007837"/>
    </source>
</evidence>
<gene>
    <name evidence="20" type="ORF">JOC47_002578</name>
</gene>
<dbReference type="EMBL" id="JAFBDQ010000015">
    <property type="protein sequence ID" value="MBM7557712.1"/>
    <property type="molecule type" value="Genomic_DNA"/>
</dbReference>
<proteinExistence type="inferred from homology"/>
<keyword evidence="14" id="KW-0418">Kinase</keyword>
<dbReference type="GO" id="GO:0008965">
    <property type="term" value="F:phosphoenolpyruvate-protein phosphotransferase activity"/>
    <property type="evidence" value="ECO:0007669"/>
    <property type="project" value="UniProtKB-EC"/>
</dbReference>
<feature type="coiled-coil region" evidence="17">
    <location>
        <begin position="254"/>
        <end position="288"/>
    </location>
</feature>
<evidence type="ECO:0000256" key="8">
    <source>
        <dbReference type="ARBA" id="ARBA00022448"/>
    </source>
</evidence>
<accession>A0A938XQP7</accession>
<evidence type="ECO:0000259" key="18">
    <source>
        <dbReference type="Pfam" id="PF00391"/>
    </source>
</evidence>